<dbReference type="SMART" id="SM01117">
    <property type="entry name" value="Cyt-b5"/>
    <property type="match status" value="1"/>
</dbReference>
<dbReference type="PROSITE" id="PS50255">
    <property type="entry name" value="CYTOCHROME_B5_2"/>
    <property type="match status" value="1"/>
</dbReference>
<keyword evidence="2" id="KW-0479">Metal-binding</keyword>
<proteinExistence type="inferred from homology"/>
<dbReference type="SUPFAM" id="SSF81383">
    <property type="entry name" value="F-box domain"/>
    <property type="match status" value="1"/>
</dbReference>
<evidence type="ECO:0000256" key="2">
    <source>
        <dbReference type="ARBA" id="ARBA00022723"/>
    </source>
</evidence>
<dbReference type="SUPFAM" id="SSF55856">
    <property type="entry name" value="Cytochrome b5-like heme/steroid binding domain"/>
    <property type="match status" value="1"/>
</dbReference>
<accession>A0A7S0C0K9</accession>
<dbReference type="GO" id="GO:0020037">
    <property type="term" value="F:heme binding"/>
    <property type="evidence" value="ECO:0007669"/>
    <property type="project" value="TreeGrafter"/>
</dbReference>
<evidence type="ECO:0008006" key="8">
    <source>
        <dbReference type="Google" id="ProtNLM"/>
    </source>
</evidence>
<evidence type="ECO:0000256" key="4">
    <source>
        <dbReference type="ARBA" id="ARBA00038168"/>
    </source>
</evidence>
<reference evidence="7" key="1">
    <citation type="submission" date="2021-01" db="EMBL/GenBank/DDBJ databases">
        <authorList>
            <person name="Corre E."/>
            <person name="Pelletier E."/>
            <person name="Niang G."/>
            <person name="Scheremetjew M."/>
            <person name="Finn R."/>
            <person name="Kale V."/>
            <person name="Holt S."/>
            <person name="Cochrane G."/>
            <person name="Meng A."/>
            <person name="Brown T."/>
            <person name="Cohen L."/>
        </authorList>
    </citation>
    <scope>NUCLEOTIDE SEQUENCE</scope>
    <source>
        <strain evidence="7">CCAP1064/1</strain>
    </source>
</reference>
<sequence>MDLSGVYALFIDHVQKSLEGELVSQYGQQIACLLILCTITVFRREISCNGEYKSHVDDDDHAPSVVRSISSLSDDSSMSAQFDDFFSNYAVLSEKEADKLLEQTGFLCCPGPYIAVLMGIYTHWVTSKCMEEEDASTASLQVKFWRVVKFLLLRDSVYDEEHLHEFLQRGTPEDVLFVPTDIAGSMLAKDTNNNIGREQYYVEAPLDQFMMGFVSNCYPNRQSCVCEDLNQCHETCESSLFLTCTIPSDVQIQILSYLVIKDVVSFGGVSCSTRSLVDDGITSSLLWKELMLRDYHYILCEWELAQEAYRRSMSVLTKKCNALRTSCSAFENLISIYRNSSSSAQSLSMKDVYFMFSDCWVDYCIAGQNTMERCFVGLHGNVYDISDFIEHHPGSPETLLMHAGRDASKYFEELGHSLTARTTAQSFLVASGGDWIKQSPRIPKVRSKRGRVGTLLRLRKRFDNDYQQQQKLAVRWQSRNPSAGGGIVGDVNVFFDIFQNKWRFWFTGMVDLQPVYKDSLLR</sequence>
<dbReference type="InterPro" id="IPR036400">
    <property type="entry name" value="Cyt_B5-like_heme/steroid_sf"/>
</dbReference>
<evidence type="ECO:0000259" key="5">
    <source>
        <dbReference type="PROSITE" id="PS50181"/>
    </source>
</evidence>
<evidence type="ECO:0000256" key="3">
    <source>
        <dbReference type="ARBA" id="ARBA00023004"/>
    </source>
</evidence>
<feature type="domain" description="Cytochrome b5 heme-binding" evidence="6">
    <location>
        <begin position="365"/>
        <end position="433"/>
    </location>
</feature>
<dbReference type="PROSITE" id="PS50181">
    <property type="entry name" value="FBOX"/>
    <property type="match status" value="1"/>
</dbReference>
<dbReference type="EMBL" id="HBEL01011447">
    <property type="protein sequence ID" value="CAD8409308.1"/>
    <property type="molecule type" value="Transcribed_RNA"/>
</dbReference>
<feature type="domain" description="F-box" evidence="5">
    <location>
        <begin position="240"/>
        <end position="290"/>
    </location>
</feature>
<dbReference type="Pfam" id="PF00173">
    <property type="entry name" value="Cyt-b5"/>
    <property type="match status" value="1"/>
</dbReference>
<gene>
    <name evidence="7" type="ORF">PINE0816_LOCUS5431</name>
</gene>
<keyword evidence="3" id="KW-0408">Iron</keyword>
<dbReference type="InterPro" id="IPR001810">
    <property type="entry name" value="F-box_dom"/>
</dbReference>
<dbReference type="PANTHER" id="PTHR19359">
    <property type="entry name" value="CYTOCHROME B5"/>
    <property type="match status" value="1"/>
</dbReference>
<evidence type="ECO:0000256" key="1">
    <source>
        <dbReference type="ARBA" id="ARBA00022617"/>
    </source>
</evidence>
<dbReference type="PANTHER" id="PTHR19359:SF14">
    <property type="entry name" value="CYTOCHROME B5 A"/>
    <property type="match status" value="1"/>
</dbReference>
<evidence type="ECO:0000259" key="6">
    <source>
        <dbReference type="PROSITE" id="PS50255"/>
    </source>
</evidence>
<dbReference type="GO" id="GO:0016020">
    <property type="term" value="C:membrane"/>
    <property type="evidence" value="ECO:0007669"/>
    <property type="project" value="TreeGrafter"/>
</dbReference>
<dbReference type="AlphaFoldDB" id="A0A7S0C0K9"/>
<keyword evidence="1" id="KW-0349">Heme</keyword>
<dbReference type="Pfam" id="PF00646">
    <property type="entry name" value="F-box"/>
    <property type="match status" value="1"/>
</dbReference>
<comment type="similarity">
    <text evidence="4">Belongs to the cytochrome b5 family.</text>
</comment>
<dbReference type="GO" id="GO:0046872">
    <property type="term" value="F:metal ion binding"/>
    <property type="evidence" value="ECO:0007669"/>
    <property type="project" value="UniProtKB-KW"/>
</dbReference>
<dbReference type="InterPro" id="IPR036047">
    <property type="entry name" value="F-box-like_dom_sf"/>
</dbReference>
<protein>
    <recommendedName>
        <fullName evidence="8">Cytochrome b5 heme-binding domain-containing protein</fullName>
    </recommendedName>
</protein>
<organism evidence="7">
    <name type="scientific">Proboscia inermis</name>
    <dbReference type="NCBI Taxonomy" id="420281"/>
    <lineage>
        <taxon>Eukaryota</taxon>
        <taxon>Sar</taxon>
        <taxon>Stramenopiles</taxon>
        <taxon>Ochrophyta</taxon>
        <taxon>Bacillariophyta</taxon>
        <taxon>Coscinodiscophyceae</taxon>
        <taxon>Rhizosoleniophycidae</taxon>
        <taxon>Rhizosoleniales</taxon>
        <taxon>Rhizosoleniaceae</taxon>
        <taxon>Proboscia</taxon>
    </lineage>
</organism>
<dbReference type="Gene3D" id="3.10.120.10">
    <property type="entry name" value="Cytochrome b5-like heme/steroid binding domain"/>
    <property type="match status" value="1"/>
</dbReference>
<evidence type="ECO:0000313" key="7">
    <source>
        <dbReference type="EMBL" id="CAD8409308.1"/>
    </source>
</evidence>
<dbReference type="InterPro" id="IPR050668">
    <property type="entry name" value="Cytochrome_b5"/>
</dbReference>
<name>A0A7S0C0K9_9STRA</name>
<dbReference type="Gene3D" id="1.20.1280.50">
    <property type="match status" value="1"/>
</dbReference>
<dbReference type="InterPro" id="IPR001199">
    <property type="entry name" value="Cyt_B5-like_heme/steroid-bd"/>
</dbReference>